<evidence type="ECO:0000256" key="12">
    <source>
        <dbReference type="RuleBase" id="RU003465"/>
    </source>
</evidence>
<comment type="catalytic activity">
    <reaction evidence="10">
        <text>O-phospho-L-seryl-[protein] + H2O = L-seryl-[protein] + phosphate</text>
        <dbReference type="Rhea" id="RHEA:20629"/>
        <dbReference type="Rhea" id="RHEA-COMP:9863"/>
        <dbReference type="Rhea" id="RHEA-COMP:11604"/>
        <dbReference type="ChEBI" id="CHEBI:15377"/>
        <dbReference type="ChEBI" id="CHEBI:29999"/>
        <dbReference type="ChEBI" id="CHEBI:43474"/>
        <dbReference type="ChEBI" id="CHEBI:83421"/>
        <dbReference type="EC" id="3.1.3.16"/>
    </reaction>
</comment>
<evidence type="ECO:0000259" key="13">
    <source>
        <dbReference type="PROSITE" id="PS51746"/>
    </source>
</evidence>
<evidence type="ECO:0000256" key="11">
    <source>
        <dbReference type="ARBA" id="ARBA00048336"/>
    </source>
</evidence>
<dbReference type="PROSITE" id="PS01032">
    <property type="entry name" value="PPM_1"/>
    <property type="match status" value="1"/>
</dbReference>
<dbReference type="AlphaFoldDB" id="A0AAD7PHN5"/>
<evidence type="ECO:0000256" key="8">
    <source>
        <dbReference type="ARBA" id="ARBA00022912"/>
    </source>
</evidence>
<dbReference type="EC" id="3.1.3.16" evidence="4"/>
<accession>A0AAD7PHN5</accession>
<gene>
    <name evidence="14" type="ORF">O6P43_021908</name>
</gene>
<dbReference type="SMART" id="SM00332">
    <property type="entry name" value="PP2Cc"/>
    <property type="match status" value="1"/>
</dbReference>
<proteinExistence type="inferred from homology"/>
<evidence type="ECO:0000256" key="5">
    <source>
        <dbReference type="ARBA" id="ARBA00022723"/>
    </source>
</evidence>
<dbReference type="SMART" id="SM00331">
    <property type="entry name" value="PP2C_SIG"/>
    <property type="match status" value="1"/>
</dbReference>
<dbReference type="GO" id="GO:0005634">
    <property type="term" value="C:nucleus"/>
    <property type="evidence" value="ECO:0007669"/>
    <property type="project" value="UniProtKB-ARBA"/>
</dbReference>
<evidence type="ECO:0000313" key="15">
    <source>
        <dbReference type="Proteomes" id="UP001163823"/>
    </source>
</evidence>
<dbReference type="FunFam" id="3.60.40.10:FF:000004">
    <property type="entry name" value="Probable protein phosphatase 2C 22"/>
    <property type="match status" value="1"/>
</dbReference>
<dbReference type="KEGG" id="qsa:O6P43_021908"/>
<keyword evidence="8 12" id="KW-0904">Protein phosphatase</keyword>
<dbReference type="PANTHER" id="PTHR13832">
    <property type="entry name" value="PROTEIN PHOSPHATASE 2C"/>
    <property type="match status" value="1"/>
</dbReference>
<dbReference type="Pfam" id="PF00481">
    <property type="entry name" value="PP2C"/>
    <property type="match status" value="1"/>
</dbReference>
<evidence type="ECO:0000256" key="1">
    <source>
        <dbReference type="ARBA" id="ARBA00001936"/>
    </source>
</evidence>
<comment type="catalytic activity">
    <reaction evidence="11">
        <text>O-phospho-L-threonyl-[protein] + H2O = L-threonyl-[protein] + phosphate</text>
        <dbReference type="Rhea" id="RHEA:47004"/>
        <dbReference type="Rhea" id="RHEA-COMP:11060"/>
        <dbReference type="Rhea" id="RHEA-COMP:11605"/>
        <dbReference type="ChEBI" id="CHEBI:15377"/>
        <dbReference type="ChEBI" id="CHEBI:30013"/>
        <dbReference type="ChEBI" id="CHEBI:43474"/>
        <dbReference type="ChEBI" id="CHEBI:61977"/>
        <dbReference type="EC" id="3.1.3.16"/>
    </reaction>
</comment>
<dbReference type="InterPro" id="IPR036457">
    <property type="entry name" value="PPM-type-like_dom_sf"/>
</dbReference>
<keyword evidence="7" id="KW-0460">Magnesium</keyword>
<organism evidence="14 15">
    <name type="scientific">Quillaja saponaria</name>
    <name type="common">Soap bark tree</name>
    <dbReference type="NCBI Taxonomy" id="32244"/>
    <lineage>
        <taxon>Eukaryota</taxon>
        <taxon>Viridiplantae</taxon>
        <taxon>Streptophyta</taxon>
        <taxon>Embryophyta</taxon>
        <taxon>Tracheophyta</taxon>
        <taxon>Spermatophyta</taxon>
        <taxon>Magnoliopsida</taxon>
        <taxon>eudicotyledons</taxon>
        <taxon>Gunneridae</taxon>
        <taxon>Pentapetalae</taxon>
        <taxon>rosids</taxon>
        <taxon>fabids</taxon>
        <taxon>Fabales</taxon>
        <taxon>Quillajaceae</taxon>
        <taxon>Quillaja</taxon>
    </lineage>
</organism>
<dbReference type="GO" id="GO:0004722">
    <property type="term" value="F:protein serine/threonine phosphatase activity"/>
    <property type="evidence" value="ECO:0007669"/>
    <property type="project" value="UniProtKB-EC"/>
</dbReference>
<dbReference type="InterPro" id="IPR000222">
    <property type="entry name" value="PP2C_BS"/>
</dbReference>
<comment type="cofactor">
    <cofactor evidence="2">
        <name>Mg(2+)</name>
        <dbReference type="ChEBI" id="CHEBI:18420"/>
    </cofactor>
</comment>
<evidence type="ECO:0000256" key="2">
    <source>
        <dbReference type="ARBA" id="ARBA00001946"/>
    </source>
</evidence>
<name>A0AAD7PHN5_QUISA</name>
<evidence type="ECO:0000256" key="7">
    <source>
        <dbReference type="ARBA" id="ARBA00022842"/>
    </source>
</evidence>
<evidence type="ECO:0000256" key="10">
    <source>
        <dbReference type="ARBA" id="ARBA00047761"/>
    </source>
</evidence>
<dbReference type="GO" id="GO:0005737">
    <property type="term" value="C:cytoplasm"/>
    <property type="evidence" value="ECO:0007669"/>
    <property type="project" value="UniProtKB-ARBA"/>
</dbReference>
<dbReference type="InterPro" id="IPR015655">
    <property type="entry name" value="PP2C"/>
</dbReference>
<dbReference type="EMBL" id="JARAOO010000009">
    <property type="protein sequence ID" value="KAJ7955289.1"/>
    <property type="molecule type" value="Genomic_DNA"/>
</dbReference>
<dbReference type="PANTHER" id="PTHR13832:SF620">
    <property type="entry name" value="PROTEIN PHOSPHATASE 2C 13-RELATED"/>
    <property type="match status" value="1"/>
</dbReference>
<evidence type="ECO:0000256" key="3">
    <source>
        <dbReference type="ARBA" id="ARBA00006702"/>
    </source>
</evidence>
<comment type="caution">
    <text evidence="14">The sequence shown here is derived from an EMBL/GenBank/DDBJ whole genome shotgun (WGS) entry which is preliminary data.</text>
</comment>
<dbReference type="SUPFAM" id="SSF81606">
    <property type="entry name" value="PP2C-like"/>
    <property type="match status" value="1"/>
</dbReference>
<comment type="similarity">
    <text evidence="3 12">Belongs to the PP2C family.</text>
</comment>
<dbReference type="GO" id="GO:0046872">
    <property type="term" value="F:metal ion binding"/>
    <property type="evidence" value="ECO:0007669"/>
    <property type="project" value="UniProtKB-KW"/>
</dbReference>
<dbReference type="Gene3D" id="3.60.40.10">
    <property type="entry name" value="PPM-type phosphatase domain"/>
    <property type="match status" value="1"/>
</dbReference>
<protein>
    <recommendedName>
        <fullName evidence="4">protein-serine/threonine phosphatase</fullName>
        <ecNumber evidence="4">3.1.3.16</ecNumber>
    </recommendedName>
</protein>
<keyword evidence="5" id="KW-0479">Metal-binding</keyword>
<keyword evidence="15" id="KW-1185">Reference proteome</keyword>
<keyword evidence="6 12" id="KW-0378">Hydrolase</keyword>
<reference evidence="14" key="1">
    <citation type="journal article" date="2023" name="Science">
        <title>Elucidation of the pathway for biosynthesis of saponin adjuvants from the soapbark tree.</title>
        <authorList>
            <person name="Reed J."/>
            <person name="Orme A."/>
            <person name="El-Demerdash A."/>
            <person name="Owen C."/>
            <person name="Martin L.B.B."/>
            <person name="Misra R.C."/>
            <person name="Kikuchi S."/>
            <person name="Rejzek M."/>
            <person name="Martin A.C."/>
            <person name="Harkess A."/>
            <person name="Leebens-Mack J."/>
            <person name="Louveau T."/>
            <person name="Stephenson M.J."/>
            <person name="Osbourn A."/>
        </authorList>
    </citation>
    <scope>NUCLEOTIDE SEQUENCE</scope>
    <source>
        <strain evidence="14">S10</strain>
    </source>
</reference>
<evidence type="ECO:0000256" key="6">
    <source>
        <dbReference type="ARBA" id="ARBA00022801"/>
    </source>
</evidence>
<sequence>MVTEAKIICQQSIPVLDVKYHLCVAQEHNVKVDVSSTTPSTPMFREVRVSSESVSTEIPHCQSVVSCSETIKDASLQTSSAKFSPNIRSGSYTDIGPRESMDDEHIQIDDLSTHLGGLFKCLVPSAFYAVFDGHGGPDAATFVKRNAMRLFFEDAKLPQTYDTDAIFLKNLENSHRKAFVLADLALANEQGISSSSGTTALTALILGRHLLVANVGDCRAVLCRRGEAVEMSHDHRPSYLPERKRVEELGGFIIDGYLNGYLSVTRALGDWDLKFPLGSASPLIAEPDVQQITLTEDDEFLIIGCDGMWDVISSQQAVSLVRRGLRRHDDPQQCAKELVMEALRLNTSDNLTVIVICLSSPERMIESCPPPRRRFRAFSLSEEARSRLKSLLEGN</sequence>
<dbReference type="Proteomes" id="UP001163823">
    <property type="component" value="Chromosome 9"/>
</dbReference>
<evidence type="ECO:0000256" key="9">
    <source>
        <dbReference type="ARBA" id="ARBA00023211"/>
    </source>
</evidence>
<feature type="domain" description="PPM-type phosphatase" evidence="13">
    <location>
        <begin position="88"/>
        <end position="358"/>
    </location>
</feature>
<keyword evidence="9" id="KW-0464">Manganese</keyword>
<evidence type="ECO:0000256" key="4">
    <source>
        <dbReference type="ARBA" id="ARBA00013081"/>
    </source>
</evidence>
<evidence type="ECO:0000313" key="14">
    <source>
        <dbReference type="EMBL" id="KAJ7955289.1"/>
    </source>
</evidence>
<dbReference type="PROSITE" id="PS51746">
    <property type="entry name" value="PPM_2"/>
    <property type="match status" value="1"/>
</dbReference>
<comment type="cofactor">
    <cofactor evidence="1">
        <name>Mn(2+)</name>
        <dbReference type="ChEBI" id="CHEBI:29035"/>
    </cofactor>
</comment>
<dbReference type="CDD" id="cd00143">
    <property type="entry name" value="PP2Cc"/>
    <property type="match status" value="1"/>
</dbReference>
<dbReference type="InterPro" id="IPR001932">
    <property type="entry name" value="PPM-type_phosphatase-like_dom"/>
</dbReference>